<protein>
    <submittedName>
        <fullName evidence="1">Uncharacterized protein</fullName>
    </submittedName>
</protein>
<dbReference type="EMBL" id="FZNZ01000034">
    <property type="protein sequence ID" value="SNS05694.1"/>
    <property type="molecule type" value="Genomic_DNA"/>
</dbReference>
<dbReference type="RefSeq" id="WP_089366978.1">
    <property type="nucleotide sequence ID" value="NZ_FZNZ01000034.1"/>
</dbReference>
<gene>
    <name evidence="1" type="ORF">SAMN06265364_1346</name>
</gene>
<reference evidence="1 2" key="1">
    <citation type="submission" date="2017-06" db="EMBL/GenBank/DDBJ databases">
        <authorList>
            <person name="Varghese N."/>
            <person name="Submissions S."/>
        </authorList>
    </citation>
    <scope>NUCLEOTIDE SEQUENCE [LARGE SCALE GENOMIC DNA]</scope>
    <source>
        <strain evidence="1 2">DSM 26989</strain>
    </source>
</reference>
<accession>A0A2K9H6X3</accession>
<evidence type="ECO:0000313" key="1">
    <source>
        <dbReference type="EMBL" id="SNS05694.1"/>
    </source>
</evidence>
<sequence length="126" mass="15564">MLQEIKVNRDRYYKVGYYPELKHYILAKTITWIAWYERYYSISEDKYKWFNNDIDKLNHLADELYHSGISTPRFTFSEMSTENNYYQTILLNKVFQRSIKNKPQQNEEHYSEIIQICHINMNERFL</sequence>
<keyword evidence="2" id="KW-1185">Reference proteome</keyword>
<evidence type="ECO:0000313" key="2">
    <source>
        <dbReference type="Proteomes" id="UP000198427"/>
    </source>
</evidence>
<proteinExistence type="predicted"/>
<comment type="caution">
    <text evidence="1">The sequence shown here is derived from an EMBL/GenBank/DDBJ whole genome shotgun (WGS) entry which is preliminary data.</text>
</comment>
<dbReference type="AlphaFoldDB" id="A0A2K9H6X3"/>
<name>A0A2K9H6X3_9BACT</name>
<organism evidence="1 2">
    <name type="scientific">Prevotella jejuni</name>
    <dbReference type="NCBI Taxonomy" id="1177574"/>
    <lineage>
        <taxon>Bacteria</taxon>
        <taxon>Pseudomonadati</taxon>
        <taxon>Bacteroidota</taxon>
        <taxon>Bacteroidia</taxon>
        <taxon>Bacteroidales</taxon>
        <taxon>Prevotellaceae</taxon>
        <taxon>Prevotella</taxon>
    </lineage>
</organism>
<dbReference type="Proteomes" id="UP000198427">
    <property type="component" value="Unassembled WGS sequence"/>
</dbReference>
<dbReference type="KEGG" id="pje:CRM71_01595"/>